<evidence type="ECO:0000256" key="4">
    <source>
        <dbReference type="ARBA" id="ARBA00022475"/>
    </source>
</evidence>
<dbReference type="OrthoDB" id="9761056at2"/>
<feature type="transmembrane region" description="Helical" evidence="8">
    <location>
        <begin position="272"/>
        <end position="292"/>
    </location>
</feature>
<dbReference type="RefSeq" id="WP_038681421.1">
    <property type="nucleotide sequence ID" value="NZ_CP007514.1"/>
</dbReference>
<dbReference type="PANTHER" id="PTHR30003">
    <property type="entry name" value="L-LACTATE PERMEASE"/>
    <property type="match status" value="1"/>
</dbReference>
<feature type="transmembrane region" description="Helical" evidence="8">
    <location>
        <begin position="220"/>
        <end position="238"/>
    </location>
</feature>
<dbReference type="InterPro" id="IPR003804">
    <property type="entry name" value="Lactate_perm"/>
</dbReference>
<keyword evidence="7 8" id="KW-0472">Membrane</keyword>
<evidence type="ECO:0000256" key="1">
    <source>
        <dbReference type="ARBA" id="ARBA00004651"/>
    </source>
</evidence>
<dbReference type="PANTHER" id="PTHR30003:SF0">
    <property type="entry name" value="GLYCOLATE PERMEASE GLCA-RELATED"/>
    <property type="match status" value="1"/>
</dbReference>
<reference evidence="9 11" key="1">
    <citation type="submission" date="2014-03" db="EMBL/GenBank/DDBJ databases">
        <title>Complete genome sequence of the Radio-Resistant Rubrobacter radiotolerans RSPS-4.</title>
        <authorList>
            <person name="Egas C.C."/>
            <person name="Barroso C.C."/>
            <person name="Froufe H.J.C."/>
            <person name="Pacheco J.J."/>
            <person name="Albuquerque L.L."/>
            <person name="da Costa M.M.S."/>
        </authorList>
    </citation>
    <scope>NUCLEOTIDE SEQUENCE [LARGE SCALE GENOMIC DNA]</scope>
    <source>
        <strain evidence="9 11">RSPS-4</strain>
    </source>
</reference>
<feature type="transmembrane region" description="Helical" evidence="8">
    <location>
        <begin position="7"/>
        <end position="26"/>
    </location>
</feature>
<proteinExistence type="inferred from homology"/>
<evidence type="ECO:0000256" key="2">
    <source>
        <dbReference type="ARBA" id="ARBA00010100"/>
    </source>
</evidence>
<evidence type="ECO:0000313" key="9">
    <source>
        <dbReference type="EMBL" id="AHY46525.1"/>
    </source>
</evidence>
<feature type="transmembrane region" description="Helical" evidence="8">
    <location>
        <begin position="128"/>
        <end position="150"/>
    </location>
</feature>
<dbReference type="EMBL" id="JAWXXX010000001">
    <property type="protein sequence ID" value="MDX5893932.1"/>
    <property type="molecule type" value="Genomic_DNA"/>
</dbReference>
<keyword evidence="6 8" id="KW-1133">Transmembrane helix</keyword>
<keyword evidence="11" id="KW-1185">Reference proteome</keyword>
<evidence type="ECO:0000313" key="10">
    <source>
        <dbReference type="EMBL" id="MDX5893932.1"/>
    </source>
</evidence>
<evidence type="ECO:0000256" key="8">
    <source>
        <dbReference type="RuleBase" id="RU365092"/>
    </source>
</evidence>
<reference evidence="10" key="2">
    <citation type="submission" date="2023-11" db="EMBL/GenBank/DDBJ databases">
        <title>MicrobeMod: A computational toolkit for identifying prokaryotic methylation and restriction-modification with nanopore sequencing.</title>
        <authorList>
            <person name="Crits-Christoph A."/>
            <person name="Kang S.C."/>
            <person name="Lee H."/>
            <person name="Ostrov N."/>
        </authorList>
    </citation>
    <scope>NUCLEOTIDE SEQUENCE</scope>
    <source>
        <strain evidence="10">ATCC 51242</strain>
    </source>
</reference>
<feature type="transmembrane region" description="Helical" evidence="8">
    <location>
        <begin position="244"/>
        <end position="260"/>
    </location>
</feature>
<evidence type="ECO:0000256" key="5">
    <source>
        <dbReference type="ARBA" id="ARBA00022692"/>
    </source>
</evidence>
<feature type="transmembrane region" description="Helical" evidence="8">
    <location>
        <begin position="458"/>
        <end position="477"/>
    </location>
</feature>
<feature type="transmembrane region" description="Helical" evidence="8">
    <location>
        <begin position="62"/>
        <end position="84"/>
    </location>
</feature>
<comment type="function">
    <text evidence="8">Uptake of L-lactate across the membrane. Can also transport D-lactate and glycolate.</text>
</comment>
<dbReference type="EMBL" id="CP007514">
    <property type="protein sequence ID" value="AHY46525.1"/>
    <property type="molecule type" value="Genomic_DNA"/>
</dbReference>
<feature type="transmembrane region" description="Helical" evidence="8">
    <location>
        <begin position="32"/>
        <end position="50"/>
    </location>
</feature>
<organism evidence="9 11">
    <name type="scientific">Rubrobacter radiotolerans</name>
    <name type="common">Arthrobacter radiotolerans</name>
    <dbReference type="NCBI Taxonomy" id="42256"/>
    <lineage>
        <taxon>Bacteria</taxon>
        <taxon>Bacillati</taxon>
        <taxon>Actinomycetota</taxon>
        <taxon>Rubrobacteria</taxon>
        <taxon>Rubrobacterales</taxon>
        <taxon>Rubrobacteraceae</taxon>
        <taxon>Rubrobacter</taxon>
    </lineage>
</organism>
<dbReference type="AlphaFoldDB" id="A0A023X3D2"/>
<feature type="transmembrane region" description="Helical" evidence="8">
    <location>
        <begin position="162"/>
        <end position="183"/>
    </location>
</feature>
<feature type="transmembrane region" description="Helical" evidence="8">
    <location>
        <begin position="189"/>
        <end position="208"/>
    </location>
</feature>
<sequence>MVEPVKVALALSPFLVAGVALLGLGWSALRSGIAALAAALASGLAGVYLWPEVAAGGGLFGALFASLGTSWSVVFVLFGGLFLYRLMSVGPENGAVGEVSRFLGAVEPRPEALAVAVVVGAGTFFESVTGFGVAVVICAPILLAAGFSPLRAAALSLWSQCAVPWGALGVGTVIGADLSGLSFRELSEASALLNLPLFPVYALATLLLAGGSLRSGVPEAVALGLAAGLGTLATSYFLAPELSGAVGGAVALGLFLFRRRRRLRALSGSGRTLFAAAPYGALVGFIVLLAALRDGLTGALGFALAGPGVPLLLAAGVSVGLFGLGGQSVRKALRETLAQWWPTAGSVVAFVAAGQVVAASGAAAVLASFAAGAGFFYPAAATLVGGIGGALTGSNAASNALFMPFQAETAARLGDGTGVIAAVQNVSGSHTSLLSPQRVVLAAAAVGLTGREGEVVRAALPPVAVSLALVAGLGLLLA</sequence>
<dbReference type="GO" id="GO:0015295">
    <property type="term" value="F:solute:proton symporter activity"/>
    <property type="evidence" value="ECO:0007669"/>
    <property type="project" value="TreeGrafter"/>
</dbReference>
<dbReference type="GO" id="GO:0005886">
    <property type="term" value="C:plasma membrane"/>
    <property type="evidence" value="ECO:0007669"/>
    <property type="project" value="UniProtKB-SubCell"/>
</dbReference>
<protein>
    <recommendedName>
        <fullName evidence="8">L-lactate permease</fullName>
    </recommendedName>
</protein>
<dbReference type="GO" id="GO:0015129">
    <property type="term" value="F:lactate transmembrane transporter activity"/>
    <property type="evidence" value="ECO:0007669"/>
    <property type="project" value="UniProtKB-UniRule"/>
</dbReference>
<accession>A0A023X3D2</accession>
<gene>
    <name evidence="9" type="ORF">RradSPS_1242</name>
    <name evidence="10" type="ORF">SIL72_07785</name>
</gene>
<dbReference type="Pfam" id="PF02652">
    <property type="entry name" value="Lactate_perm"/>
    <property type="match status" value="2"/>
</dbReference>
<evidence type="ECO:0000256" key="3">
    <source>
        <dbReference type="ARBA" id="ARBA00022448"/>
    </source>
</evidence>
<evidence type="ECO:0000256" key="6">
    <source>
        <dbReference type="ARBA" id="ARBA00022989"/>
    </source>
</evidence>
<dbReference type="HOGENOM" id="CLU_042497_0_0_11"/>
<feature type="transmembrane region" description="Helical" evidence="8">
    <location>
        <begin position="347"/>
        <end position="369"/>
    </location>
</feature>
<evidence type="ECO:0000313" key="11">
    <source>
        <dbReference type="Proteomes" id="UP000025229"/>
    </source>
</evidence>
<feature type="transmembrane region" description="Helical" evidence="8">
    <location>
        <begin position="304"/>
        <end position="326"/>
    </location>
</feature>
<feature type="transmembrane region" description="Helical" evidence="8">
    <location>
        <begin position="375"/>
        <end position="393"/>
    </location>
</feature>
<keyword evidence="3 8" id="KW-0813">Transport</keyword>
<comment type="subcellular location">
    <subcellularLocation>
        <location evidence="1 8">Cell membrane</location>
        <topology evidence="1 8">Multi-pass membrane protein</topology>
    </subcellularLocation>
</comment>
<comment type="similarity">
    <text evidence="2 8">Belongs to the lactate permease family.</text>
</comment>
<dbReference type="STRING" id="42256.RradSPS_1242"/>
<dbReference type="KEGG" id="rrd:RradSPS_1242"/>
<dbReference type="Proteomes" id="UP001281130">
    <property type="component" value="Unassembled WGS sequence"/>
</dbReference>
<dbReference type="eggNOG" id="COG1620">
    <property type="taxonomic scope" value="Bacteria"/>
</dbReference>
<evidence type="ECO:0000256" key="7">
    <source>
        <dbReference type="ARBA" id="ARBA00023136"/>
    </source>
</evidence>
<dbReference type="Proteomes" id="UP000025229">
    <property type="component" value="Chromosome"/>
</dbReference>
<name>A0A023X3D2_RUBRA</name>
<keyword evidence="4 8" id="KW-1003">Cell membrane</keyword>
<keyword evidence="5 8" id="KW-0812">Transmembrane</keyword>